<dbReference type="Gene3D" id="3.40.50.1820">
    <property type="entry name" value="alpha/beta hydrolase"/>
    <property type="match status" value="1"/>
</dbReference>
<dbReference type="InterPro" id="IPR022742">
    <property type="entry name" value="Hydrolase_4"/>
</dbReference>
<dbReference type="PATRIC" id="fig|1224164.3.peg.1679"/>
<proteinExistence type="predicted"/>
<dbReference type="STRING" id="1224164.B843_08330"/>
<organism evidence="2 3">
    <name type="scientific">Corynebacterium vitaeruminis DSM 20294</name>
    <dbReference type="NCBI Taxonomy" id="1224164"/>
    <lineage>
        <taxon>Bacteria</taxon>
        <taxon>Bacillati</taxon>
        <taxon>Actinomycetota</taxon>
        <taxon>Actinomycetes</taxon>
        <taxon>Mycobacteriales</taxon>
        <taxon>Corynebacteriaceae</taxon>
        <taxon>Corynebacterium</taxon>
    </lineage>
</organism>
<keyword evidence="3" id="KW-1185">Reference proteome</keyword>
<dbReference type="InterPro" id="IPR029058">
    <property type="entry name" value="AB_hydrolase_fold"/>
</dbReference>
<gene>
    <name evidence="2" type="ORF">B843_08330</name>
</gene>
<sequence>MNQHSPLAGPGGTEPYNVWLPDRLGGDYRQRFFDVGPDPLGEGELRAALIHYAPASEPGARSPQDRVAILHIHGVTDYFFQTHVAEHFHDTGLDFYALDLHKCGRAHLPGQTWHFDTDLRHYFPELVDATRLILESNTAVVLLAHSTGGLIVASWLDHLRRAEDPLLGRIRGAIFNSPWLDMIVPAPVARAAAPALKVIGRRWPMLALPRKEMTAYGEALHVSRHGVWDYDLGFKPLGGHAKYVGWLRTVIKTQEPLHAGHFNCGVPVLTLCSDRSTAGKPYSEASHVSDSVLNVHQIRRWAPYLSDSSALEVLHGAVHDVFLSSTEVTDRAFKACDGWLAQHAFAE</sequence>
<dbReference type="KEGG" id="cvt:B843_08330"/>
<dbReference type="HOGENOM" id="CLU_051796_0_0_11"/>
<dbReference type="Pfam" id="PF12146">
    <property type="entry name" value="Hydrolase_4"/>
    <property type="match status" value="1"/>
</dbReference>
<dbReference type="RefSeq" id="WP_025253068.1">
    <property type="nucleotide sequence ID" value="NZ_CP004353.1"/>
</dbReference>
<evidence type="ECO:0000313" key="2">
    <source>
        <dbReference type="EMBL" id="AHI23051.1"/>
    </source>
</evidence>
<evidence type="ECO:0000259" key="1">
    <source>
        <dbReference type="Pfam" id="PF12146"/>
    </source>
</evidence>
<evidence type="ECO:0000313" key="3">
    <source>
        <dbReference type="Proteomes" id="UP000019222"/>
    </source>
</evidence>
<feature type="domain" description="Serine aminopeptidase S33" evidence="1">
    <location>
        <begin position="66"/>
        <end position="218"/>
    </location>
</feature>
<name>W5Y1D3_9CORY</name>
<accession>W5Y1D3</accession>
<dbReference type="EMBL" id="CP004353">
    <property type="protein sequence ID" value="AHI23051.1"/>
    <property type="molecule type" value="Genomic_DNA"/>
</dbReference>
<dbReference type="eggNOG" id="COG2267">
    <property type="taxonomic scope" value="Bacteria"/>
</dbReference>
<protein>
    <recommendedName>
        <fullName evidence="1">Serine aminopeptidase S33 domain-containing protein</fullName>
    </recommendedName>
</protein>
<reference evidence="2 3" key="1">
    <citation type="submission" date="2013-02" db="EMBL/GenBank/DDBJ databases">
        <title>The complete genome sequence of Corynebacterium vitaeruminis DSM 20294.</title>
        <authorList>
            <person name="Ruckert C."/>
            <person name="Albersmeier A."/>
            <person name="Kalinowski J."/>
        </authorList>
    </citation>
    <scope>NUCLEOTIDE SEQUENCE [LARGE SCALE GENOMIC DNA]</scope>
    <source>
        <strain evidence="3">ATCC 10234</strain>
    </source>
</reference>
<dbReference type="AlphaFoldDB" id="W5Y1D3"/>
<dbReference type="SUPFAM" id="SSF53474">
    <property type="entry name" value="alpha/beta-Hydrolases"/>
    <property type="match status" value="1"/>
</dbReference>
<dbReference type="Proteomes" id="UP000019222">
    <property type="component" value="Chromosome"/>
</dbReference>